<evidence type="ECO:0000313" key="4">
    <source>
        <dbReference type="EMBL" id="MEX0469657.1"/>
    </source>
</evidence>
<proteinExistence type="predicted"/>
<reference evidence="4 5" key="1">
    <citation type="submission" date="2024-02" db="EMBL/GenBank/DDBJ databases">
        <title>New especies of Spiribacter isolated from saline water.</title>
        <authorList>
            <person name="Leon M.J."/>
            <person name="De La Haba R."/>
            <person name="Sanchez-Porro C."/>
            <person name="Ventosa A."/>
        </authorList>
    </citation>
    <scope>NUCLEOTIDE SEQUENCE [LARGE SCALE GENOMIC DNA]</scope>
    <source>
        <strain evidence="5">ag22IC6-390</strain>
    </source>
</reference>
<evidence type="ECO:0000256" key="1">
    <source>
        <dbReference type="SAM" id="MobiDB-lite"/>
    </source>
</evidence>
<name>A0ABV3TDD6_9GAMM</name>
<comment type="caution">
    <text evidence="4">The sequence shown here is derived from an EMBL/GenBank/DDBJ whole genome shotgun (WGS) entry which is preliminary data.</text>
</comment>
<protein>
    <submittedName>
        <fullName evidence="4">TadE/TadG family type IV pilus assembly protein</fullName>
    </submittedName>
</protein>
<gene>
    <name evidence="4" type="ORF">V6X73_07955</name>
</gene>
<dbReference type="RefSeq" id="WP_367959355.1">
    <property type="nucleotide sequence ID" value="NZ_JBAKFK010000004.1"/>
</dbReference>
<dbReference type="Pfam" id="PF07811">
    <property type="entry name" value="TadE"/>
    <property type="match status" value="1"/>
</dbReference>
<accession>A0ABV3TDD6</accession>
<dbReference type="InterPro" id="IPR012495">
    <property type="entry name" value="TadE-like_dom"/>
</dbReference>
<sequence length="232" mass="25659">MSCPARIGRSISHQAGQQTGSIMLETVIALPVVLLLGLLITQWAFIIQARSMLDHASYMAVRAGALNQGELAPMRRAFARAITPMNLAGTGAQAFETAFLTRSLPAARMHARFKILTPTRAAFADHAQTDHQGRRYLPYQDLDKHPRRPGRRSGVSLQQATRLTLEVTYGLDLLVPLAGPLIIEAAQAADALTGNYDARERLMLANDRLPIRITTQARMQSRLYSTRHLPRQ</sequence>
<dbReference type="EMBL" id="JBAKFM010000004">
    <property type="protein sequence ID" value="MEX0469657.1"/>
    <property type="molecule type" value="Genomic_DNA"/>
</dbReference>
<organism evidence="4 5">
    <name type="scientific">Spiribacter pallidus</name>
    <dbReference type="NCBI Taxonomy" id="1987936"/>
    <lineage>
        <taxon>Bacteria</taxon>
        <taxon>Pseudomonadati</taxon>
        <taxon>Pseudomonadota</taxon>
        <taxon>Gammaproteobacteria</taxon>
        <taxon>Chromatiales</taxon>
        <taxon>Ectothiorhodospiraceae</taxon>
        <taxon>Spiribacter</taxon>
    </lineage>
</organism>
<keyword evidence="2" id="KW-0812">Transmembrane</keyword>
<feature type="domain" description="TadE-like" evidence="3">
    <location>
        <begin position="20"/>
        <end position="62"/>
    </location>
</feature>
<dbReference type="Proteomes" id="UP001556709">
    <property type="component" value="Unassembled WGS sequence"/>
</dbReference>
<keyword evidence="5" id="KW-1185">Reference proteome</keyword>
<evidence type="ECO:0000259" key="3">
    <source>
        <dbReference type="Pfam" id="PF07811"/>
    </source>
</evidence>
<keyword evidence="2" id="KW-0472">Membrane</keyword>
<evidence type="ECO:0000256" key="2">
    <source>
        <dbReference type="SAM" id="Phobius"/>
    </source>
</evidence>
<keyword evidence="2" id="KW-1133">Transmembrane helix</keyword>
<evidence type="ECO:0000313" key="5">
    <source>
        <dbReference type="Proteomes" id="UP001556709"/>
    </source>
</evidence>
<feature type="transmembrane region" description="Helical" evidence="2">
    <location>
        <begin position="28"/>
        <end position="47"/>
    </location>
</feature>
<feature type="region of interest" description="Disordered" evidence="1">
    <location>
        <begin position="134"/>
        <end position="157"/>
    </location>
</feature>